<dbReference type="InterPro" id="IPR002178">
    <property type="entry name" value="PTS_EIIA_type-2_dom"/>
</dbReference>
<dbReference type="SUPFAM" id="SSF55804">
    <property type="entry name" value="Phoshotransferase/anion transport protein"/>
    <property type="match status" value="1"/>
</dbReference>
<reference evidence="13 15" key="3">
    <citation type="journal article" date="2021" name="BMC Genomics">
        <title>Genome-resolved metagenome and metatranscriptome analyses of thermophilic composting reveal key bacterial players and their metabolic interactions.</title>
        <authorList>
            <person name="Braga L.P.P."/>
            <person name="Pereira R.V."/>
            <person name="Martins L.F."/>
            <person name="Moura L.M.S."/>
            <person name="Sanchez F.B."/>
            <person name="Patane J.S.L."/>
            <person name="da Silva A.M."/>
            <person name="Setubal J.C."/>
        </authorList>
    </citation>
    <scope>NUCLEOTIDE SEQUENCE [LARGE SCALE GENOMIC DNA]</scope>
    <source>
        <strain evidence="13">ZC4RG45</strain>
    </source>
</reference>
<dbReference type="CDD" id="cd00211">
    <property type="entry name" value="PTS_IIA_fru"/>
    <property type="match status" value="1"/>
</dbReference>
<evidence type="ECO:0000256" key="1">
    <source>
        <dbReference type="ARBA" id="ARBA00002434"/>
    </source>
</evidence>
<dbReference type="InterPro" id="IPR016152">
    <property type="entry name" value="PTrfase/Anion_transptr"/>
</dbReference>
<dbReference type="InterPro" id="IPR050893">
    <property type="entry name" value="Sugar_PTS"/>
</dbReference>
<protein>
    <recommendedName>
        <fullName evidence="2">Mannitol-specific phosphotransferase enzyme IIA component</fullName>
    </recommendedName>
    <alternativeName>
        <fullName evidence="10">EIIA</fullName>
    </alternativeName>
    <alternativeName>
        <fullName evidence="11">EIII</fullName>
    </alternativeName>
    <alternativeName>
        <fullName evidence="9">PTS system mannitol-specific EIIA component</fullName>
    </alternativeName>
</protein>
<accession>A0A2W4JJJ1</accession>
<dbReference type="GO" id="GO:0005886">
    <property type="term" value="C:plasma membrane"/>
    <property type="evidence" value="ECO:0007669"/>
    <property type="project" value="TreeGrafter"/>
</dbReference>
<evidence type="ECO:0000313" key="14">
    <source>
        <dbReference type="EMBL" id="PZM98298.1"/>
    </source>
</evidence>
<dbReference type="Pfam" id="PF00359">
    <property type="entry name" value="PTS_EIIA_2"/>
    <property type="match status" value="1"/>
</dbReference>
<dbReference type="PANTHER" id="PTHR30181:SF2">
    <property type="entry name" value="PTS SYSTEM MANNITOL-SPECIFIC EIICBA COMPONENT"/>
    <property type="match status" value="1"/>
</dbReference>
<evidence type="ECO:0000256" key="8">
    <source>
        <dbReference type="ARBA" id="ARBA00022777"/>
    </source>
</evidence>
<dbReference type="PANTHER" id="PTHR30181">
    <property type="entry name" value="MANNITOL PERMEASE IIC COMPONENT"/>
    <property type="match status" value="1"/>
</dbReference>
<dbReference type="STRING" id="1111738.GCA_000427905_02989"/>
<dbReference type="GO" id="GO:0090563">
    <property type="term" value="F:protein-phosphocysteine-sugar phosphotransferase activity"/>
    <property type="evidence" value="ECO:0007669"/>
    <property type="project" value="TreeGrafter"/>
</dbReference>
<evidence type="ECO:0000256" key="11">
    <source>
        <dbReference type="ARBA" id="ARBA00030962"/>
    </source>
</evidence>
<evidence type="ECO:0000256" key="6">
    <source>
        <dbReference type="ARBA" id="ARBA00022679"/>
    </source>
</evidence>
<evidence type="ECO:0000256" key="9">
    <source>
        <dbReference type="ARBA" id="ARBA00029908"/>
    </source>
</evidence>
<keyword evidence="3" id="KW-0813">Transport</keyword>
<evidence type="ECO:0000256" key="3">
    <source>
        <dbReference type="ARBA" id="ARBA00022448"/>
    </source>
</evidence>
<evidence type="ECO:0000256" key="5">
    <source>
        <dbReference type="ARBA" id="ARBA00022597"/>
    </source>
</evidence>
<reference evidence="14" key="1">
    <citation type="submission" date="2018-05" db="EMBL/GenBank/DDBJ databases">
        <authorList>
            <person name="Lanie J.A."/>
            <person name="Ng W.-L."/>
            <person name="Kazmierczak K.M."/>
            <person name="Andrzejewski T.M."/>
            <person name="Davidsen T.M."/>
            <person name="Wayne K.J."/>
            <person name="Tettelin H."/>
            <person name="Glass J.I."/>
            <person name="Rusch D."/>
            <person name="Podicherti R."/>
            <person name="Tsui H.-C.T."/>
            <person name="Winkler M.E."/>
        </authorList>
    </citation>
    <scope>NUCLEOTIDE SEQUENCE</scope>
    <source>
        <strain evidence="14">ZC4RG45</strain>
    </source>
</reference>
<dbReference type="EMBL" id="QGUI02000334">
    <property type="protein sequence ID" value="MFO7194053.1"/>
    <property type="molecule type" value="Genomic_DNA"/>
</dbReference>
<comment type="caution">
    <text evidence="14">The sequence shown here is derived from an EMBL/GenBank/DDBJ whole genome shotgun (WGS) entry which is preliminary data.</text>
</comment>
<gene>
    <name evidence="13" type="ORF">DIU77_017565</name>
    <name evidence="14" type="ORF">DIU77_08115</name>
</gene>
<evidence type="ECO:0000313" key="15">
    <source>
        <dbReference type="Proteomes" id="UP000249324"/>
    </source>
</evidence>
<evidence type="ECO:0000256" key="7">
    <source>
        <dbReference type="ARBA" id="ARBA00022683"/>
    </source>
</evidence>
<proteinExistence type="predicted"/>
<keyword evidence="8" id="KW-0418">Kinase</keyword>
<evidence type="ECO:0000313" key="13">
    <source>
        <dbReference type="EMBL" id="MFO7194053.1"/>
    </source>
</evidence>
<keyword evidence="7" id="KW-0598">Phosphotransferase system</keyword>
<organism evidence="14">
    <name type="scientific">Thermocrispum agreste</name>
    <dbReference type="NCBI Taxonomy" id="37925"/>
    <lineage>
        <taxon>Bacteria</taxon>
        <taxon>Bacillati</taxon>
        <taxon>Actinomycetota</taxon>
        <taxon>Actinomycetes</taxon>
        <taxon>Pseudonocardiales</taxon>
        <taxon>Pseudonocardiaceae</taxon>
        <taxon>Thermocrispum</taxon>
    </lineage>
</organism>
<dbReference type="PROSITE" id="PS00372">
    <property type="entry name" value="PTS_EIIA_TYPE_2_HIS"/>
    <property type="match status" value="1"/>
</dbReference>
<dbReference type="Gene3D" id="3.40.930.10">
    <property type="entry name" value="Mannitol-specific EII, Chain A"/>
    <property type="match status" value="1"/>
</dbReference>
<dbReference type="AlphaFoldDB" id="A0A2W4JJJ1"/>
<sequence>MSTDTLTADAIRLGATAADRAEAIEQCGRLLVDLGAVDEPYVAAMHEREQVVSTFVGEGVAIPHGTNEARKYVRRTQLAVVQFPDGVDWGAGTVHLCVAIAASGSEHVEVLAALSKVLMDSDKAAVLRSATDAATVLSLLGNDQQEAHA</sequence>
<evidence type="ECO:0000256" key="10">
    <source>
        <dbReference type="ARBA" id="ARBA00030956"/>
    </source>
</evidence>
<keyword evidence="6" id="KW-0808">Transferase</keyword>
<keyword evidence="4" id="KW-0597">Phosphoprotein</keyword>
<feature type="domain" description="PTS EIIA type-2" evidence="12">
    <location>
        <begin position="4"/>
        <end position="143"/>
    </location>
</feature>
<evidence type="ECO:0000259" key="12">
    <source>
        <dbReference type="PROSITE" id="PS51094"/>
    </source>
</evidence>
<dbReference type="PROSITE" id="PS51094">
    <property type="entry name" value="PTS_EIIA_TYPE_2"/>
    <property type="match status" value="1"/>
</dbReference>
<name>A0A2W4JJJ1_9PSEU</name>
<reference evidence="13" key="2">
    <citation type="submission" date="2018-05" db="EMBL/GenBank/DDBJ databases">
        <authorList>
            <person name="Moura L."/>
            <person name="Setubal J.C."/>
        </authorList>
    </citation>
    <scope>NUCLEOTIDE SEQUENCE</scope>
    <source>
        <strain evidence="13">ZC4RG45</strain>
    </source>
</reference>
<dbReference type="Proteomes" id="UP000249324">
    <property type="component" value="Unassembled WGS sequence"/>
</dbReference>
<evidence type="ECO:0000256" key="4">
    <source>
        <dbReference type="ARBA" id="ARBA00022553"/>
    </source>
</evidence>
<reference evidence="13" key="4">
    <citation type="submission" date="2023-08" db="EMBL/GenBank/DDBJ databases">
        <authorList>
            <person name="Guima S.E.S."/>
            <person name="Martins L.F."/>
            <person name="Silva A.M."/>
            <person name="Setubal J.C."/>
        </authorList>
    </citation>
    <scope>NUCLEOTIDE SEQUENCE</scope>
    <source>
        <strain evidence="13">ZC4RG45</strain>
    </source>
</reference>
<comment type="function">
    <text evidence="1">The phosphoenolpyruvate-dependent sugar phosphotransferase system (sugar PTS), a major carbohydrate active transport system, catalyzes the phosphorylation of incoming sugar substrates concomitantly with their translocation across the cell membrane. The enzyme II CmtAB PTS system is involved in D-mannitol transport.</text>
</comment>
<dbReference type="EMBL" id="QGUI01000258">
    <property type="protein sequence ID" value="PZM98298.1"/>
    <property type="molecule type" value="Genomic_DNA"/>
</dbReference>
<evidence type="ECO:0000256" key="2">
    <source>
        <dbReference type="ARBA" id="ARBA00014783"/>
    </source>
</evidence>
<keyword evidence="5 14" id="KW-0762">Sugar transport</keyword>
<dbReference type="GO" id="GO:0016301">
    <property type="term" value="F:kinase activity"/>
    <property type="evidence" value="ECO:0007669"/>
    <property type="project" value="UniProtKB-KW"/>
</dbReference>
<dbReference type="GO" id="GO:0009401">
    <property type="term" value="P:phosphoenolpyruvate-dependent sugar phosphotransferase system"/>
    <property type="evidence" value="ECO:0007669"/>
    <property type="project" value="UniProtKB-KW"/>
</dbReference>